<dbReference type="SUPFAM" id="SSF53474">
    <property type="entry name" value="alpha/beta-Hydrolases"/>
    <property type="match status" value="1"/>
</dbReference>
<dbReference type="InterPro" id="IPR029058">
    <property type="entry name" value="AB_hydrolase_fold"/>
</dbReference>
<dbReference type="Pfam" id="PF07859">
    <property type="entry name" value="Abhydrolase_3"/>
    <property type="match status" value="1"/>
</dbReference>
<proteinExistence type="predicted"/>
<gene>
    <name evidence="2" type="ORF">KSF_102960</name>
</gene>
<dbReference type="InterPro" id="IPR013094">
    <property type="entry name" value="AB_hydrolase_3"/>
</dbReference>
<comment type="caution">
    <text evidence="2">The sequence shown here is derived from an EMBL/GenBank/DDBJ whole genome shotgun (WGS) entry which is preliminary data.</text>
</comment>
<keyword evidence="3" id="KW-1185">Reference proteome</keyword>
<accession>A0A8J3ITJ5</accession>
<evidence type="ECO:0000259" key="1">
    <source>
        <dbReference type="Pfam" id="PF07859"/>
    </source>
</evidence>
<name>A0A8J3ITJ5_9CHLR</name>
<dbReference type="Proteomes" id="UP000597444">
    <property type="component" value="Unassembled WGS sequence"/>
</dbReference>
<feature type="domain" description="Alpha/beta hydrolase fold-3" evidence="1">
    <location>
        <begin position="19"/>
        <end position="75"/>
    </location>
</feature>
<dbReference type="GO" id="GO:0016787">
    <property type="term" value="F:hydrolase activity"/>
    <property type="evidence" value="ECO:0007669"/>
    <property type="project" value="InterPro"/>
</dbReference>
<sequence>MDRLSGPACQLPHASFCETASSDPSHLTVAGEGTGGTLATVTTLLAKERGGPPIDFQVLLYPVTDADFETPSYREFGFSVILCAG</sequence>
<organism evidence="2 3">
    <name type="scientific">Reticulibacter mediterranei</name>
    <dbReference type="NCBI Taxonomy" id="2778369"/>
    <lineage>
        <taxon>Bacteria</taxon>
        <taxon>Bacillati</taxon>
        <taxon>Chloroflexota</taxon>
        <taxon>Ktedonobacteria</taxon>
        <taxon>Ktedonobacterales</taxon>
        <taxon>Reticulibacteraceae</taxon>
        <taxon>Reticulibacter</taxon>
    </lineage>
</organism>
<dbReference type="AlphaFoldDB" id="A0A8J3ITJ5"/>
<reference evidence="2" key="1">
    <citation type="submission" date="2020-10" db="EMBL/GenBank/DDBJ databases">
        <title>Taxonomic study of unclassified bacteria belonging to the class Ktedonobacteria.</title>
        <authorList>
            <person name="Yabe S."/>
            <person name="Wang C.M."/>
            <person name="Zheng Y."/>
            <person name="Sakai Y."/>
            <person name="Cavaletti L."/>
            <person name="Monciardini P."/>
            <person name="Donadio S."/>
        </authorList>
    </citation>
    <scope>NUCLEOTIDE SEQUENCE</scope>
    <source>
        <strain evidence="2">ID150040</strain>
    </source>
</reference>
<evidence type="ECO:0000313" key="3">
    <source>
        <dbReference type="Proteomes" id="UP000597444"/>
    </source>
</evidence>
<evidence type="ECO:0000313" key="2">
    <source>
        <dbReference type="EMBL" id="GHP00249.1"/>
    </source>
</evidence>
<dbReference type="Gene3D" id="3.40.50.1820">
    <property type="entry name" value="alpha/beta hydrolase"/>
    <property type="match status" value="1"/>
</dbReference>
<dbReference type="EMBL" id="BNJK01000002">
    <property type="protein sequence ID" value="GHP00249.1"/>
    <property type="molecule type" value="Genomic_DNA"/>
</dbReference>
<protein>
    <recommendedName>
        <fullName evidence="1">Alpha/beta hydrolase fold-3 domain-containing protein</fullName>
    </recommendedName>
</protein>